<dbReference type="EnsemblMetazoa" id="XM_030979592">
    <property type="protein sequence ID" value="XP_030835452"/>
    <property type="gene ID" value="LOC575530"/>
</dbReference>
<dbReference type="OrthoDB" id="687730at2759"/>
<feature type="coiled-coil region" evidence="1">
    <location>
        <begin position="570"/>
        <end position="597"/>
    </location>
</feature>
<dbReference type="InterPro" id="IPR008984">
    <property type="entry name" value="SMAD_FHA_dom_sf"/>
</dbReference>
<evidence type="ECO:0000313" key="5">
    <source>
        <dbReference type="Proteomes" id="UP000007110"/>
    </source>
</evidence>
<organism evidence="4 5">
    <name type="scientific">Strongylocentrotus purpuratus</name>
    <name type="common">Purple sea urchin</name>
    <dbReference type="NCBI Taxonomy" id="7668"/>
    <lineage>
        <taxon>Eukaryota</taxon>
        <taxon>Metazoa</taxon>
        <taxon>Echinodermata</taxon>
        <taxon>Eleutherozoa</taxon>
        <taxon>Echinozoa</taxon>
        <taxon>Echinoidea</taxon>
        <taxon>Euechinoidea</taxon>
        <taxon>Echinacea</taxon>
        <taxon>Camarodonta</taxon>
        <taxon>Echinidea</taxon>
        <taxon>Strongylocentrotidae</taxon>
        <taxon>Strongylocentrotus</taxon>
    </lineage>
</organism>
<keyword evidence="1" id="KW-0175">Coiled coil</keyword>
<feature type="region of interest" description="Disordered" evidence="2">
    <location>
        <begin position="711"/>
        <end position="732"/>
    </location>
</feature>
<dbReference type="SUPFAM" id="SSF49879">
    <property type="entry name" value="SMAD/FHA domain"/>
    <property type="match status" value="1"/>
</dbReference>
<dbReference type="OMA" id="AQMCDIS"/>
<dbReference type="GeneID" id="575530"/>
<keyword evidence="5" id="KW-1185">Reference proteome</keyword>
<accession>A0A7M7NF40</accession>
<feature type="coiled-coil region" evidence="1">
    <location>
        <begin position="326"/>
        <end position="541"/>
    </location>
</feature>
<dbReference type="KEGG" id="spu:575530"/>
<reference evidence="4" key="2">
    <citation type="submission" date="2021-01" db="UniProtKB">
        <authorList>
            <consortium name="EnsemblMetazoa"/>
        </authorList>
    </citation>
    <scope>IDENTIFICATION</scope>
</reference>
<evidence type="ECO:0000256" key="1">
    <source>
        <dbReference type="SAM" id="Coils"/>
    </source>
</evidence>
<reference evidence="5" key="1">
    <citation type="submission" date="2015-02" db="EMBL/GenBank/DDBJ databases">
        <title>Genome sequencing for Strongylocentrotus purpuratus.</title>
        <authorList>
            <person name="Murali S."/>
            <person name="Liu Y."/>
            <person name="Vee V."/>
            <person name="English A."/>
            <person name="Wang M."/>
            <person name="Skinner E."/>
            <person name="Han Y."/>
            <person name="Muzny D.M."/>
            <person name="Worley K.C."/>
            <person name="Gibbs R.A."/>
        </authorList>
    </citation>
    <scope>NUCLEOTIDE SEQUENCE</scope>
</reference>
<dbReference type="Proteomes" id="UP000007110">
    <property type="component" value="Unassembled WGS sequence"/>
</dbReference>
<feature type="region of interest" description="Disordered" evidence="2">
    <location>
        <begin position="131"/>
        <end position="254"/>
    </location>
</feature>
<dbReference type="PANTHER" id="PTHR18853">
    <property type="entry name" value="FORKHEAD-ASSOCIATED DOMAIN-CONTAINING PROTEIN 1-RELATED"/>
    <property type="match status" value="1"/>
</dbReference>
<feature type="coiled-coil region" evidence="1">
    <location>
        <begin position="1048"/>
        <end position="1142"/>
    </location>
</feature>
<dbReference type="RefSeq" id="XP_030835452.1">
    <property type="nucleotide sequence ID" value="XM_030979592.1"/>
</dbReference>
<dbReference type="CDD" id="cd22700">
    <property type="entry name" value="FHA_FHAD1"/>
    <property type="match status" value="1"/>
</dbReference>
<feature type="compositionally biased region" description="Polar residues" evidence="2">
    <location>
        <begin position="237"/>
        <end position="252"/>
    </location>
</feature>
<name>A0A7M7NF40_STRPU</name>
<feature type="coiled-coil region" evidence="1">
    <location>
        <begin position="1247"/>
        <end position="1281"/>
    </location>
</feature>
<dbReference type="InParanoid" id="A0A7M7NF40"/>
<sequence>MVKGFLRSPEGLFQLSPSVTLVGRENCDLNIQLSSIELQHAVIEYSDSESCFVIQDLNTAHGTYVNDCRVQNAAVRLAPGDSIRFGYTGFPHELEVEDDQVSYPPVGNRGGARMMQESAPLNDYSQAQLPYLNNHAGGDAPYGQPQQSTLPSLGGGSSAAPPPAVWGTPPTGVSGGGVIPRPPRARPTSAGNRRGSGSGPGTGSGVHIASQSPTNSPLPPRRAVTGGWVGSSGARGVTSTQQVNGSPNTRASPVNDMLAAHEKDQRLLRMGDELNRLAVFEAESQRKDGVIGQLRSDMESLAMQSHQAQQQQKPPPVADTTVQKRLKELEKDVNLKQLEVNALKEKMSKMRMESTDPMENIAHLRSLLHQRERELVSLRQEVDKIRKEKGTSSALMTKLQRDLTTKEGSISRMRGEVELLKKELREKEVAISALAAKFSRMRETKKHEEELAARNKEVVTLKHKLKGAESKVEALTKQTAEQKEEIDKLTAQVEEETKTKQRFKDEKEDMKKKFLESQRLEKQARVDIDQAKKQLERFRQRVMQTTFSAPGFRVPDDESTVTDDSLLETMTKLITERNEAKNKLRELKDTMKGLETSSKETKSSHKTLKQHLIAAEKRLEEGGRTCSHIRNEIKLLQSVTVDESLQNIKDTIAMMLQNELAWQQSFETTLEKCGFDIKTGGKDLQAHIDKLRDQANKEKKLKEEIQMSVDTMSSGVRSEMERKLERQKTEHEETMKFTMERVKLESVKEMQTAVEEARQSEKTRLEETLQSERQKVQHQEQSLEQLRQALTERGTDDEKYVTMEKSLKLQIEELQKEESKLREELSLHQEQHKSSALKVEGQVTEMLESHEKQAAGFKEQIRQHALTIVSLEEKAKKTQKEHQASRKEAKELEKKLEVQTKQVEEELKRIKASSPAKPVIVTQPSAEVPALQHAINLIKRENGQLKKEMQDQQDVVLGLRRDLAGASARLSDMTGELSDRQKEEMENQKALIKDQEAELTTQRQQLVKLSELVDRKGIEAENMVKEIAAQKELLLRQKKDTAIKDSELNRLEQNLKQEQVQSQKAKQEVEQEGLITSELSTTGAQCRGERHAEVISRQREALGELRGRIKGMEQNRPPLPTQDQALQQVILLKKELAEMRAKQAQISAMSGQSSSPDVLLEREVAKARGQISTSVSDAAIERSARVEIQQSMDKSETAYMELSGTVARLLGLGEIPGQESLAHLPRDEKERIIKERGSSHELILSRLKTLNQRLERKDALLQGYEKDLEKLRLAERVANEKAGQVESLAGDVRSRQEESHYLRETLRRTREELDKERRLNSAIKSKKTFHLENDEKNKQVWPKHKCYEDDAKTNKKEGKKKLQQEKFIRKEYEIETLKAELEAKDQKLCETTARLINMENAAMS</sequence>
<dbReference type="PROSITE" id="PS50006">
    <property type="entry name" value="FHA_DOMAIN"/>
    <property type="match status" value="1"/>
</dbReference>
<dbReference type="InterPro" id="IPR052642">
    <property type="entry name" value="CC-FHA_domain"/>
</dbReference>
<protein>
    <recommendedName>
        <fullName evidence="3">FHA domain-containing protein</fullName>
    </recommendedName>
</protein>
<evidence type="ECO:0000256" key="2">
    <source>
        <dbReference type="SAM" id="MobiDB-lite"/>
    </source>
</evidence>
<feature type="compositionally biased region" description="Basic and acidic residues" evidence="2">
    <location>
        <begin position="718"/>
        <end position="732"/>
    </location>
</feature>
<dbReference type="InterPro" id="IPR000253">
    <property type="entry name" value="FHA_dom"/>
</dbReference>
<feature type="coiled-coil region" evidence="1">
    <location>
        <begin position="861"/>
        <end position="1012"/>
    </location>
</feature>
<dbReference type="Gene3D" id="1.10.287.1490">
    <property type="match status" value="1"/>
</dbReference>
<dbReference type="SMART" id="SM00240">
    <property type="entry name" value="FHA"/>
    <property type="match status" value="1"/>
</dbReference>
<proteinExistence type="predicted"/>
<evidence type="ECO:0000313" key="4">
    <source>
        <dbReference type="EnsemblMetazoa" id="XP_030835452"/>
    </source>
</evidence>
<dbReference type="Gene3D" id="2.60.200.20">
    <property type="match status" value="1"/>
</dbReference>
<evidence type="ECO:0000259" key="3">
    <source>
        <dbReference type="PROSITE" id="PS50006"/>
    </source>
</evidence>
<dbReference type="Pfam" id="PF00498">
    <property type="entry name" value="FHA"/>
    <property type="match status" value="1"/>
</dbReference>
<feature type="domain" description="FHA" evidence="3">
    <location>
        <begin position="20"/>
        <end position="70"/>
    </location>
</feature>
<dbReference type="PANTHER" id="PTHR18853:SF10">
    <property type="entry name" value="FHA DOMAIN-CONTAINING PROTEIN"/>
    <property type="match status" value="1"/>
</dbReference>
<feature type="compositionally biased region" description="Gly residues" evidence="2">
    <location>
        <begin position="194"/>
        <end position="204"/>
    </location>
</feature>